<evidence type="ECO:0000313" key="2">
    <source>
        <dbReference type="Proteomes" id="UP000195331"/>
    </source>
</evidence>
<dbReference type="AlphaFoldDB" id="A0A1Y0C6F2"/>
<evidence type="ECO:0008006" key="3">
    <source>
        <dbReference type="Google" id="ProtNLM"/>
    </source>
</evidence>
<gene>
    <name evidence="1" type="ORF">BTO20_21560</name>
</gene>
<dbReference type="EMBL" id="CP020809">
    <property type="protein sequence ID" value="ART70781.1"/>
    <property type="molecule type" value="Genomic_DNA"/>
</dbReference>
<keyword evidence="2" id="KW-1185">Reference proteome</keyword>
<name>A0A1Y0C6F2_9MYCO</name>
<protein>
    <recommendedName>
        <fullName evidence="3">Phasin domain-containing protein</fullName>
    </recommendedName>
</protein>
<organism evidence="1 2">
    <name type="scientific">Mycobacterium dioxanotrophicus</name>
    <dbReference type="NCBI Taxonomy" id="482462"/>
    <lineage>
        <taxon>Bacteria</taxon>
        <taxon>Bacillati</taxon>
        <taxon>Actinomycetota</taxon>
        <taxon>Actinomycetes</taxon>
        <taxon>Mycobacteriales</taxon>
        <taxon>Mycobacteriaceae</taxon>
        <taxon>Mycobacterium</taxon>
    </lineage>
</organism>
<dbReference type="Proteomes" id="UP000195331">
    <property type="component" value="Chromosome"/>
</dbReference>
<proteinExistence type="predicted"/>
<reference evidence="1 2" key="1">
    <citation type="submission" date="2017-04" db="EMBL/GenBank/DDBJ databases">
        <title>Whole Genome Sequence of 1,4-Dioxane Degrading Bacterium Mycobacterium dioxanotrophicus PH-06.</title>
        <authorList>
            <person name="He Y."/>
        </authorList>
    </citation>
    <scope>NUCLEOTIDE SEQUENCE [LARGE SCALE GENOMIC DNA]</scope>
    <source>
        <strain evidence="1 2">PH-06</strain>
    </source>
</reference>
<sequence>MGNDSFSPQYYAKAVEDTIKRIEEMNRRMIESSKSAGLVALDAYEKALQSMLEFQEKVAGASQLDWVSALASAHAQFVGDISAAYIKAARESLK</sequence>
<dbReference type="KEGG" id="mdx:BTO20_21560"/>
<accession>A0A1Y0C6F2</accession>
<evidence type="ECO:0000313" key="1">
    <source>
        <dbReference type="EMBL" id="ART70781.1"/>
    </source>
</evidence>
<dbReference type="OrthoDB" id="4377286at2"/>
<dbReference type="RefSeq" id="WP_087078209.1">
    <property type="nucleotide sequence ID" value="NZ_CP020809.1"/>
</dbReference>